<feature type="region of interest" description="Disordered" evidence="1">
    <location>
        <begin position="1"/>
        <end position="20"/>
    </location>
</feature>
<comment type="caution">
    <text evidence="2">The sequence shown here is derived from an EMBL/GenBank/DDBJ whole genome shotgun (WGS) entry which is preliminary data.</text>
</comment>
<feature type="compositionally biased region" description="Polar residues" evidence="1">
    <location>
        <begin position="94"/>
        <end position="110"/>
    </location>
</feature>
<accession>A0A316D295</accession>
<proteinExistence type="predicted"/>
<evidence type="ECO:0000313" key="2">
    <source>
        <dbReference type="EMBL" id="PWK04993.1"/>
    </source>
</evidence>
<dbReference type="EMBL" id="QGGL01000030">
    <property type="protein sequence ID" value="PWK04993.1"/>
    <property type="molecule type" value="Genomic_DNA"/>
</dbReference>
<dbReference type="AlphaFoldDB" id="A0A316D295"/>
<evidence type="ECO:0000313" key="3">
    <source>
        <dbReference type="Proteomes" id="UP000245634"/>
    </source>
</evidence>
<gene>
    <name evidence="2" type="ORF">C7459_1307</name>
</gene>
<protein>
    <submittedName>
        <fullName evidence="2">Uncharacterized protein</fullName>
    </submittedName>
</protein>
<dbReference type="OrthoDB" id="2382058at2"/>
<keyword evidence="3" id="KW-1185">Reference proteome</keyword>
<reference evidence="2 3" key="1">
    <citation type="submission" date="2018-05" db="EMBL/GenBank/DDBJ databases">
        <title>Genomic Encyclopedia of Type Strains, Phase IV (KMG-IV): sequencing the most valuable type-strain genomes for metagenomic binning, comparative biology and taxonomic classification.</title>
        <authorList>
            <person name="Goeker M."/>
        </authorList>
    </citation>
    <scope>NUCLEOTIDE SEQUENCE [LARGE SCALE GENOMIC DNA]</scope>
    <source>
        <strain evidence="2 3">DSM 18773</strain>
    </source>
</reference>
<dbReference type="RefSeq" id="WP_109691371.1">
    <property type="nucleotide sequence ID" value="NZ_QGGL01000030.1"/>
</dbReference>
<feature type="compositionally biased region" description="Low complexity" evidence="1">
    <location>
        <begin position="1"/>
        <end position="11"/>
    </location>
</feature>
<evidence type="ECO:0000256" key="1">
    <source>
        <dbReference type="SAM" id="MobiDB-lite"/>
    </source>
</evidence>
<organism evidence="2 3">
    <name type="scientific">Tumebacillus permanentifrigoris</name>
    <dbReference type="NCBI Taxonomy" id="378543"/>
    <lineage>
        <taxon>Bacteria</taxon>
        <taxon>Bacillati</taxon>
        <taxon>Bacillota</taxon>
        <taxon>Bacilli</taxon>
        <taxon>Bacillales</taxon>
        <taxon>Alicyclobacillaceae</taxon>
        <taxon>Tumebacillus</taxon>
    </lineage>
</organism>
<name>A0A316D295_9BACL</name>
<dbReference type="Proteomes" id="UP000245634">
    <property type="component" value="Unassembled WGS sequence"/>
</dbReference>
<sequence length="110" mass="11704">MNQNQNQNQNQPLNPGLSEREIEEILASSGVINGNVTNGIKLGSAIADIITKNNQLLIEAIQSGNVNRAPYDDPAKGPHQTSDPSRMWEAGTAPGTQMPESSQVTPPAQS</sequence>
<feature type="region of interest" description="Disordered" evidence="1">
    <location>
        <begin position="66"/>
        <end position="110"/>
    </location>
</feature>